<proteinExistence type="inferred from homology"/>
<keyword evidence="2 8" id="KW-0808">Transferase</keyword>
<comment type="subcellular location">
    <subcellularLocation>
        <location evidence="8">Cytoplasm</location>
    </subcellularLocation>
</comment>
<sequence>MPETVTAIILAGGRATRMGGEDKGLIALAGRPMIAHVLDAVRPQVDAIIINANRNHERYAAFGLPVVADREGGFQGPLAGMASGLAHCDTPLALTLPCDGPLVPADLVARLRAALGDGDAAVAHDGERLQPAHALLRAPVLPSLERFLADGGRKIDRWYASLDVREADFSGQRELFINVNTPEEHARLEARLDPGRETTTP</sequence>
<evidence type="ECO:0000256" key="4">
    <source>
        <dbReference type="ARBA" id="ARBA00022741"/>
    </source>
</evidence>
<comment type="similarity">
    <text evidence="8">Belongs to the MobA family.</text>
</comment>
<comment type="function">
    <text evidence="8">Transfers a GMP moiety from GTP to Mo-molybdopterin (Mo-MPT) cofactor (Moco or molybdenum cofactor) to form Mo-molybdopterin guanine dinucleotide (Mo-MGD) cofactor.</text>
</comment>
<feature type="binding site" evidence="8">
    <location>
        <position position="69"/>
    </location>
    <ligand>
        <name>GTP</name>
        <dbReference type="ChEBI" id="CHEBI:37565"/>
    </ligand>
</feature>
<evidence type="ECO:0000313" key="11">
    <source>
        <dbReference type="Proteomes" id="UP000245474"/>
    </source>
</evidence>
<keyword evidence="11" id="KW-1185">Reference proteome</keyword>
<dbReference type="AlphaFoldDB" id="A0A2U2MZR1"/>
<dbReference type="PANTHER" id="PTHR19136">
    <property type="entry name" value="MOLYBDENUM COFACTOR GUANYLYLTRANSFERASE"/>
    <property type="match status" value="1"/>
</dbReference>
<evidence type="ECO:0000256" key="2">
    <source>
        <dbReference type="ARBA" id="ARBA00022679"/>
    </source>
</evidence>
<keyword evidence="1 8" id="KW-0963">Cytoplasm</keyword>
<evidence type="ECO:0000256" key="7">
    <source>
        <dbReference type="ARBA" id="ARBA00023150"/>
    </source>
</evidence>
<feature type="binding site" evidence="8">
    <location>
        <begin position="10"/>
        <end position="12"/>
    </location>
    <ligand>
        <name>GTP</name>
        <dbReference type="ChEBI" id="CHEBI:37565"/>
    </ligand>
</feature>
<dbReference type="CDD" id="cd02503">
    <property type="entry name" value="MobA"/>
    <property type="match status" value="1"/>
</dbReference>
<evidence type="ECO:0000256" key="5">
    <source>
        <dbReference type="ARBA" id="ARBA00022842"/>
    </source>
</evidence>
<gene>
    <name evidence="8" type="primary">mobA</name>
    <name evidence="10" type="ORF">DEM34_12965</name>
</gene>
<name>A0A2U2MZR1_9GAMM</name>
<feature type="domain" description="MobA-like NTP transferase" evidence="9">
    <location>
        <begin position="7"/>
        <end position="157"/>
    </location>
</feature>
<keyword evidence="4 8" id="KW-0547">Nucleotide-binding</keyword>
<organism evidence="10 11">
    <name type="scientific">Sediminicurvatus halobius</name>
    <dbReference type="NCBI Taxonomy" id="2182432"/>
    <lineage>
        <taxon>Bacteria</taxon>
        <taxon>Pseudomonadati</taxon>
        <taxon>Pseudomonadota</taxon>
        <taxon>Gammaproteobacteria</taxon>
        <taxon>Chromatiales</taxon>
        <taxon>Ectothiorhodospiraceae</taxon>
        <taxon>Sediminicurvatus</taxon>
    </lineage>
</organism>
<feature type="binding site" evidence="8">
    <location>
        <position position="23"/>
    </location>
    <ligand>
        <name>GTP</name>
        <dbReference type="ChEBI" id="CHEBI:37565"/>
    </ligand>
</feature>
<dbReference type="GO" id="GO:0046872">
    <property type="term" value="F:metal ion binding"/>
    <property type="evidence" value="ECO:0007669"/>
    <property type="project" value="UniProtKB-KW"/>
</dbReference>
<keyword evidence="6 8" id="KW-0342">GTP-binding</keyword>
<dbReference type="OrthoDB" id="9788394at2"/>
<dbReference type="Proteomes" id="UP000245474">
    <property type="component" value="Unassembled WGS sequence"/>
</dbReference>
<evidence type="ECO:0000256" key="8">
    <source>
        <dbReference type="HAMAP-Rule" id="MF_00316"/>
    </source>
</evidence>
<dbReference type="EMBL" id="QFFI01000021">
    <property type="protein sequence ID" value="PWG62214.1"/>
    <property type="molecule type" value="Genomic_DNA"/>
</dbReference>
<evidence type="ECO:0000256" key="3">
    <source>
        <dbReference type="ARBA" id="ARBA00022723"/>
    </source>
</evidence>
<feature type="binding site" evidence="8">
    <location>
        <position position="51"/>
    </location>
    <ligand>
        <name>GTP</name>
        <dbReference type="ChEBI" id="CHEBI:37565"/>
    </ligand>
</feature>
<keyword evidence="10" id="KW-0548">Nucleotidyltransferase</keyword>
<dbReference type="InterPro" id="IPR025877">
    <property type="entry name" value="MobA-like_NTP_Trfase"/>
</dbReference>
<keyword evidence="5 8" id="KW-0460">Magnesium</keyword>
<evidence type="ECO:0000313" key="10">
    <source>
        <dbReference type="EMBL" id="PWG62214.1"/>
    </source>
</evidence>
<comment type="catalytic activity">
    <reaction evidence="8">
        <text>Mo-molybdopterin + GTP + H(+) = Mo-molybdopterin guanine dinucleotide + diphosphate</text>
        <dbReference type="Rhea" id="RHEA:34243"/>
        <dbReference type="ChEBI" id="CHEBI:15378"/>
        <dbReference type="ChEBI" id="CHEBI:33019"/>
        <dbReference type="ChEBI" id="CHEBI:37565"/>
        <dbReference type="ChEBI" id="CHEBI:71302"/>
        <dbReference type="ChEBI" id="CHEBI:71310"/>
        <dbReference type="EC" id="2.7.7.77"/>
    </reaction>
</comment>
<comment type="caution">
    <text evidence="10">The sequence shown here is derived from an EMBL/GenBank/DDBJ whole genome shotgun (WGS) entry which is preliminary data.</text>
</comment>
<protein>
    <recommendedName>
        <fullName evidence="8">Molybdenum cofactor guanylyltransferase</fullName>
        <shortName evidence="8">MoCo guanylyltransferase</shortName>
        <ecNumber evidence="8">2.7.7.77</ecNumber>
    </recommendedName>
    <alternativeName>
        <fullName evidence="8">GTP:molybdopterin guanylyltransferase</fullName>
    </alternativeName>
    <alternativeName>
        <fullName evidence="8">Mo-MPT guanylyltransferase</fullName>
    </alternativeName>
    <alternativeName>
        <fullName evidence="8">Molybdopterin guanylyltransferase</fullName>
    </alternativeName>
    <alternativeName>
        <fullName evidence="8">Molybdopterin-guanine dinucleotide synthase</fullName>
        <shortName evidence="8">MGD synthase</shortName>
    </alternativeName>
</protein>
<dbReference type="InterPro" id="IPR029044">
    <property type="entry name" value="Nucleotide-diphossugar_trans"/>
</dbReference>
<dbReference type="GO" id="GO:1902758">
    <property type="term" value="P:bis(molybdopterin guanine dinucleotide)molybdenum biosynthetic process"/>
    <property type="evidence" value="ECO:0007669"/>
    <property type="project" value="TreeGrafter"/>
</dbReference>
<accession>A0A2U2MZR1</accession>
<feature type="binding site" evidence="8">
    <location>
        <position position="99"/>
    </location>
    <ligand>
        <name>GTP</name>
        <dbReference type="ChEBI" id="CHEBI:37565"/>
    </ligand>
</feature>
<dbReference type="Pfam" id="PF12804">
    <property type="entry name" value="NTP_transf_3"/>
    <property type="match status" value="1"/>
</dbReference>
<dbReference type="SUPFAM" id="SSF53448">
    <property type="entry name" value="Nucleotide-diphospho-sugar transferases"/>
    <property type="match status" value="1"/>
</dbReference>
<dbReference type="EC" id="2.7.7.77" evidence="8"/>
<evidence type="ECO:0000256" key="6">
    <source>
        <dbReference type="ARBA" id="ARBA00023134"/>
    </source>
</evidence>
<dbReference type="RefSeq" id="WP_109679248.1">
    <property type="nucleotide sequence ID" value="NZ_CP086615.1"/>
</dbReference>
<dbReference type="Gene3D" id="3.90.550.10">
    <property type="entry name" value="Spore Coat Polysaccharide Biosynthesis Protein SpsA, Chain A"/>
    <property type="match status" value="1"/>
</dbReference>
<evidence type="ECO:0000256" key="1">
    <source>
        <dbReference type="ARBA" id="ARBA00022490"/>
    </source>
</evidence>
<comment type="subunit">
    <text evidence="8">Monomer.</text>
</comment>
<dbReference type="GO" id="GO:0005737">
    <property type="term" value="C:cytoplasm"/>
    <property type="evidence" value="ECO:0007669"/>
    <property type="project" value="UniProtKB-SubCell"/>
</dbReference>
<evidence type="ECO:0000259" key="9">
    <source>
        <dbReference type="Pfam" id="PF12804"/>
    </source>
</evidence>
<comment type="domain">
    <text evidence="8">The N-terminal domain determines nucleotide recognition and specific binding, while the C-terminal domain determines the specific binding to the target protein.</text>
</comment>
<reference evidence="10 11" key="1">
    <citation type="submission" date="2018-05" db="EMBL/GenBank/DDBJ databases">
        <title>Spiribacter halobius sp. nov., a moderately halophilic bacterium isolated from marine solar saltern.</title>
        <authorList>
            <person name="Zheng W.-S."/>
            <person name="Lu D.-C."/>
            <person name="Du Z.-J."/>
        </authorList>
    </citation>
    <scope>NUCLEOTIDE SEQUENCE [LARGE SCALE GENOMIC DNA]</scope>
    <source>
        <strain evidence="10 11">E85</strain>
    </source>
</reference>
<dbReference type="NCBIfam" id="TIGR02665">
    <property type="entry name" value="molyb_mobA"/>
    <property type="match status" value="1"/>
</dbReference>
<feature type="binding site" evidence="8">
    <location>
        <position position="99"/>
    </location>
    <ligand>
        <name>Mg(2+)</name>
        <dbReference type="ChEBI" id="CHEBI:18420"/>
    </ligand>
</feature>
<dbReference type="PANTHER" id="PTHR19136:SF81">
    <property type="entry name" value="MOLYBDENUM COFACTOR GUANYLYLTRANSFERASE"/>
    <property type="match status" value="1"/>
</dbReference>
<keyword evidence="7 8" id="KW-0501">Molybdenum cofactor biosynthesis</keyword>
<dbReference type="GO" id="GO:0061603">
    <property type="term" value="F:molybdenum cofactor guanylyltransferase activity"/>
    <property type="evidence" value="ECO:0007669"/>
    <property type="project" value="UniProtKB-EC"/>
</dbReference>
<keyword evidence="3 8" id="KW-0479">Metal-binding</keyword>
<comment type="cofactor">
    <cofactor evidence="8">
        <name>Mg(2+)</name>
        <dbReference type="ChEBI" id="CHEBI:18420"/>
    </cofactor>
</comment>
<dbReference type="InterPro" id="IPR013482">
    <property type="entry name" value="Molybde_CF_guanTrfase"/>
</dbReference>
<dbReference type="HAMAP" id="MF_00316">
    <property type="entry name" value="MobA"/>
    <property type="match status" value="1"/>
</dbReference>
<dbReference type="GO" id="GO:0005525">
    <property type="term" value="F:GTP binding"/>
    <property type="evidence" value="ECO:0007669"/>
    <property type="project" value="UniProtKB-UniRule"/>
</dbReference>